<dbReference type="EMBL" id="KK101256">
    <property type="protein sequence ID" value="KIZ01551.1"/>
    <property type="molecule type" value="Genomic_DNA"/>
</dbReference>
<organism evidence="1 2">
    <name type="scientific">Monoraphidium neglectum</name>
    <dbReference type="NCBI Taxonomy" id="145388"/>
    <lineage>
        <taxon>Eukaryota</taxon>
        <taxon>Viridiplantae</taxon>
        <taxon>Chlorophyta</taxon>
        <taxon>core chlorophytes</taxon>
        <taxon>Chlorophyceae</taxon>
        <taxon>CS clade</taxon>
        <taxon>Sphaeropleales</taxon>
        <taxon>Selenastraceae</taxon>
        <taxon>Monoraphidium</taxon>
    </lineage>
</organism>
<protein>
    <submittedName>
        <fullName evidence="1">Uncharacterized protein</fullName>
    </submittedName>
</protein>
<sequence length="99" mass="10456">MDANVTVKNGTNKATVVLDGSKSTPIWGTTLVRYAWALRQLDPPTGSQLSADGVTATLEVPAGRLHFCADEDPATAICTPPCELLDSPDDDTRCNGPNK</sequence>
<gene>
    <name evidence="1" type="ORF">MNEG_6411</name>
</gene>
<evidence type="ECO:0000313" key="2">
    <source>
        <dbReference type="Proteomes" id="UP000054498"/>
    </source>
</evidence>
<dbReference type="Proteomes" id="UP000054498">
    <property type="component" value="Unassembled WGS sequence"/>
</dbReference>
<dbReference type="AlphaFoldDB" id="A0A0D2N6M8"/>
<name>A0A0D2N6M8_9CHLO</name>
<dbReference type="GeneID" id="25739287"/>
<keyword evidence="2" id="KW-1185">Reference proteome</keyword>
<dbReference type="RefSeq" id="XP_013900570.1">
    <property type="nucleotide sequence ID" value="XM_014045116.1"/>
</dbReference>
<reference evidence="1 2" key="1">
    <citation type="journal article" date="2013" name="BMC Genomics">
        <title>Reconstruction of the lipid metabolism for the microalga Monoraphidium neglectum from its genome sequence reveals characteristics suitable for biofuel production.</title>
        <authorList>
            <person name="Bogen C."/>
            <person name="Al-Dilaimi A."/>
            <person name="Albersmeier A."/>
            <person name="Wichmann J."/>
            <person name="Grundmann M."/>
            <person name="Rupp O."/>
            <person name="Lauersen K.J."/>
            <person name="Blifernez-Klassen O."/>
            <person name="Kalinowski J."/>
            <person name="Goesmann A."/>
            <person name="Mussgnug J.H."/>
            <person name="Kruse O."/>
        </authorList>
    </citation>
    <scope>NUCLEOTIDE SEQUENCE [LARGE SCALE GENOMIC DNA]</scope>
    <source>
        <strain evidence="1 2">SAG 48.87</strain>
    </source>
</reference>
<evidence type="ECO:0000313" key="1">
    <source>
        <dbReference type="EMBL" id="KIZ01551.1"/>
    </source>
</evidence>
<proteinExistence type="predicted"/>
<dbReference type="KEGG" id="mng:MNEG_6411"/>
<accession>A0A0D2N6M8</accession>